<dbReference type="GO" id="GO:0008270">
    <property type="term" value="F:zinc ion binding"/>
    <property type="evidence" value="ECO:0007669"/>
    <property type="project" value="InterPro"/>
</dbReference>
<evidence type="ECO:0000313" key="2">
    <source>
        <dbReference type="Proteomes" id="UP000019270"/>
    </source>
</evidence>
<dbReference type="GO" id="GO:0006260">
    <property type="term" value="P:DNA replication"/>
    <property type="evidence" value="ECO:0007669"/>
    <property type="project" value="InterPro"/>
</dbReference>
<dbReference type="SUPFAM" id="SSF57783">
    <property type="entry name" value="Zinc beta-ribbon"/>
    <property type="match status" value="1"/>
</dbReference>
<dbReference type="Gene3D" id="3.90.580.10">
    <property type="entry name" value="Zinc finger, CHC2-type domain"/>
    <property type="match status" value="1"/>
</dbReference>
<sequence length="461" mass="52151">MARISSETIEAVNSAGILDLAYALGNNPKRIGKQYQIPCPNPGHLARVSDNTYIEPNKNLFKCFACEASGSSAFNYYFWNEYGRAYDKNNKEDKKTFPKVIEAIAGLLGIPIVYDDGSTVQTKRKPYVRPQTKELEPLNDDICDKVYRAFLSLCPIRKEHAIEWMQKRKYTKEDIIALGFRSIPSGEELMPILHKLILKGYPLARVPGFVQRLIPESVGSQYPKELVEPDKEGRGYWVWTISAGKGGYFIPVRDRQGRIARMRIRRDVGNPKYIWFSSTDNTATEKEKYQIRRNGAASGAPLHIAPPVSQVKIWEVGNDLSEVYNVKVIIGTEGEHKSQLAANILKSTIVGIPGVGNFAPLIPLLKDWGTKKFILAYDMDTLKREDDSIKAQKKQQLLFDKVAQLATEVKNLGIDCYLWTWDIKDGKGLDDLLQNGKLPMEIDFKTKARKLVNLKELHLVS</sequence>
<dbReference type="GO" id="GO:0003677">
    <property type="term" value="F:DNA binding"/>
    <property type="evidence" value="ECO:0007669"/>
    <property type="project" value="InterPro"/>
</dbReference>
<dbReference type="RefSeq" id="WP_035332997.1">
    <property type="nucleotide sequence ID" value="NZ_APVL01000031.1"/>
</dbReference>
<organism evidence="1 2">
    <name type="scientific">Cytobacillus firmus DS1</name>
    <dbReference type="NCBI Taxonomy" id="1307436"/>
    <lineage>
        <taxon>Bacteria</taxon>
        <taxon>Bacillati</taxon>
        <taxon>Bacillota</taxon>
        <taxon>Bacilli</taxon>
        <taxon>Bacillales</taxon>
        <taxon>Bacillaceae</taxon>
        <taxon>Cytobacillus</taxon>
    </lineage>
</organism>
<dbReference type="eggNOG" id="COG0358">
    <property type="taxonomic scope" value="Bacteria"/>
</dbReference>
<name>W7KMS4_CYTFI</name>
<comment type="caution">
    <text evidence="1">The sequence shown here is derived from an EMBL/GenBank/DDBJ whole genome shotgun (WGS) entry which is preliminary data.</text>
</comment>
<dbReference type="AlphaFoldDB" id="W7KMS4"/>
<reference evidence="2" key="1">
    <citation type="submission" date="2013-03" db="EMBL/GenBank/DDBJ databases">
        <title>Draft genome sequence of Bacillus firmus DS1.</title>
        <authorList>
            <person name="Peng D."/>
            <person name="Zhu L."/>
            <person name="Sun M."/>
        </authorList>
    </citation>
    <scope>NUCLEOTIDE SEQUENCE [LARGE SCALE GENOMIC DNA]</scope>
    <source>
        <strain evidence="2">DS1</strain>
    </source>
</reference>
<evidence type="ECO:0000313" key="1">
    <source>
        <dbReference type="EMBL" id="EWG08700.1"/>
    </source>
</evidence>
<dbReference type="Proteomes" id="UP000019270">
    <property type="component" value="Unassembled WGS sequence"/>
</dbReference>
<dbReference type="InterPro" id="IPR036977">
    <property type="entry name" value="DNA_primase_Znf_CHC2"/>
</dbReference>
<accession>W7KMS4</accession>
<dbReference type="PATRIC" id="fig|1307436.3.peg.4836"/>
<protein>
    <submittedName>
        <fullName evidence="1">DNA primase</fullName>
    </submittedName>
</protein>
<reference evidence="1 2" key="2">
    <citation type="journal article" date="2016" name="Sci. Rep.">
        <title>A novel serine protease, Sep1, from Bacillus firmus DS-1 has nematicidal activity and degrades multiple intestinal-associated nematode proteins.</title>
        <authorList>
            <person name="Geng C."/>
            <person name="Nie X."/>
            <person name="Tang Z."/>
            <person name="Zhang Y."/>
            <person name="Lin J."/>
            <person name="Sun M."/>
            <person name="Peng D."/>
        </authorList>
    </citation>
    <scope>NUCLEOTIDE SEQUENCE [LARGE SCALE GENOMIC DNA]</scope>
    <source>
        <strain evidence="1 2">DS1</strain>
    </source>
</reference>
<proteinExistence type="predicted"/>
<dbReference type="EMBL" id="APVL01000031">
    <property type="protein sequence ID" value="EWG08700.1"/>
    <property type="molecule type" value="Genomic_DNA"/>
</dbReference>
<gene>
    <name evidence="1" type="ORF">PBF_22719</name>
</gene>